<comment type="caution">
    <text evidence="2">The sequence shown here is derived from an EMBL/GenBank/DDBJ whole genome shotgun (WGS) entry which is preliminary data.</text>
</comment>
<sequence>MPTQISTVAEYLESLPEDRRAALNALREVILANLPEGYEEVFQYGMINYVVPLSRYPNTYNGLPLGYAAIASQKNYISVYLMGVYGDESHGEWFRQEFAKTGKRLDMGKSCVRFKKPEDIPLDLIGRAVALFPVDDFIALYERNRGKG</sequence>
<dbReference type="RefSeq" id="WP_209464798.1">
    <property type="nucleotide sequence ID" value="NZ_JAGGLG010000001.1"/>
</dbReference>
<feature type="domain" description="YdhG-like" evidence="1">
    <location>
        <begin position="19"/>
        <end position="129"/>
    </location>
</feature>
<evidence type="ECO:0000313" key="2">
    <source>
        <dbReference type="EMBL" id="MBP2016631.1"/>
    </source>
</evidence>
<organism evidence="2 3">
    <name type="scientific">Symbiobacterium terraclitae</name>
    <dbReference type="NCBI Taxonomy" id="557451"/>
    <lineage>
        <taxon>Bacteria</taxon>
        <taxon>Bacillati</taxon>
        <taxon>Bacillota</taxon>
        <taxon>Clostridia</taxon>
        <taxon>Eubacteriales</taxon>
        <taxon>Symbiobacteriaceae</taxon>
        <taxon>Symbiobacterium</taxon>
    </lineage>
</organism>
<protein>
    <submittedName>
        <fullName evidence="2">Uncharacterized protein YdhG (YjbR/CyaY superfamily)</fullName>
    </submittedName>
</protein>
<evidence type="ECO:0000259" key="1">
    <source>
        <dbReference type="Pfam" id="PF08818"/>
    </source>
</evidence>
<keyword evidence="3" id="KW-1185">Reference proteome</keyword>
<evidence type="ECO:0000313" key="3">
    <source>
        <dbReference type="Proteomes" id="UP001519289"/>
    </source>
</evidence>
<proteinExistence type="predicted"/>
<dbReference type="Pfam" id="PF08818">
    <property type="entry name" value="DUF1801"/>
    <property type="match status" value="1"/>
</dbReference>
<dbReference type="EMBL" id="JAGGLG010000001">
    <property type="protein sequence ID" value="MBP2016631.1"/>
    <property type="molecule type" value="Genomic_DNA"/>
</dbReference>
<dbReference type="InterPro" id="IPR014922">
    <property type="entry name" value="YdhG-like"/>
</dbReference>
<name>A0ABS4JM67_9FIRM</name>
<gene>
    <name evidence="2" type="ORF">J2Z79_000004</name>
</gene>
<dbReference type="Gene3D" id="3.90.1150.200">
    <property type="match status" value="1"/>
</dbReference>
<reference evidence="2 3" key="1">
    <citation type="submission" date="2021-03" db="EMBL/GenBank/DDBJ databases">
        <title>Genomic Encyclopedia of Type Strains, Phase IV (KMG-IV): sequencing the most valuable type-strain genomes for metagenomic binning, comparative biology and taxonomic classification.</title>
        <authorList>
            <person name="Goeker M."/>
        </authorList>
    </citation>
    <scope>NUCLEOTIDE SEQUENCE [LARGE SCALE GENOMIC DNA]</scope>
    <source>
        <strain evidence="2 3">DSM 27138</strain>
    </source>
</reference>
<accession>A0ABS4JM67</accession>
<dbReference type="Proteomes" id="UP001519289">
    <property type="component" value="Unassembled WGS sequence"/>
</dbReference>
<dbReference type="SUPFAM" id="SSF159888">
    <property type="entry name" value="YdhG-like"/>
    <property type="match status" value="1"/>
</dbReference>